<evidence type="ECO:0000313" key="4">
    <source>
        <dbReference type="Proteomes" id="UP000295794"/>
    </source>
</evidence>
<sequence>MKKYLQAKKKNHYVWRKYLQNWTVEGNVYYLTKKNKISKDSPTGMCREEGFYKISTLNKNDLAYINSWVKKCPDHLQEFHNKTISKFLYASNVLKIIEEEKEKSEFLEMAENAIRHNCLEDMYCGVERGAEKSIEGLSVGNISVINDIKNAIGLYSYLGHQIMRTKAIKERFFSASSSNNEFYRDLTEKNWWLVSYILGTNIGWSLYESRNRDNLSLVKSPQDYAFITGDCPVINIHPEVDAIVGGNPVESLDLYFPVSPKYALIICESEKWRNLSGDIEKNIVASLNRRIASNAKYSIFSNTEELVRENRKEVGSW</sequence>
<reference evidence="1 3" key="1">
    <citation type="submission" date="2018-06" db="EMBL/GenBank/DDBJ databases">
        <authorList>
            <consortium name="Pathogen Informatics"/>
            <person name="Doyle S."/>
        </authorList>
    </citation>
    <scope>NUCLEOTIDE SEQUENCE [LARGE SCALE GENOMIC DNA]</scope>
    <source>
        <strain evidence="1 3">NCTC11159</strain>
    </source>
</reference>
<accession>A0A377QB85</accession>
<evidence type="ECO:0000313" key="1">
    <source>
        <dbReference type="EMBL" id="STQ91131.1"/>
    </source>
</evidence>
<name>A0A377QB85_9NEIS</name>
<evidence type="ECO:0000313" key="3">
    <source>
        <dbReference type="Proteomes" id="UP000255108"/>
    </source>
</evidence>
<dbReference type="Proteomes" id="UP000255108">
    <property type="component" value="Unassembled WGS sequence"/>
</dbReference>
<keyword evidence="4" id="KW-1185">Reference proteome</keyword>
<dbReference type="EMBL" id="UGHR01000001">
    <property type="protein sequence ID" value="STQ91131.1"/>
    <property type="molecule type" value="Genomic_DNA"/>
</dbReference>
<dbReference type="AlphaFoldDB" id="A0A377QB85"/>
<dbReference type="OrthoDB" id="7556813at2"/>
<dbReference type="InterPro" id="IPR025332">
    <property type="entry name" value="DUF4238"/>
</dbReference>
<evidence type="ECO:0000313" key="2">
    <source>
        <dbReference type="EMBL" id="TCU88797.1"/>
    </source>
</evidence>
<reference evidence="2 4" key="2">
    <citation type="submission" date="2019-03" db="EMBL/GenBank/DDBJ databases">
        <title>Genomic Encyclopedia of Type Strains, Phase IV (KMG-IV): sequencing the most valuable type-strain genomes for metagenomic binning, comparative biology and taxonomic classification.</title>
        <authorList>
            <person name="Goeker M."/>
        </authorList>
    </citation>
    <scope>NUCLEOTIDE SEQUENCE [LARGE SCALE GENOMIC DNA]</scope>
    <source>
        <strain evidence="2 4">DSM 3764</strain>
    </source>
</reference>
<gene>
    <name evidence="2" type="ORF">EV682_103381</name>
    <name evidence="1" type="ORF">NCTC11159_02203</name>
</gene>
<dbReference type="EMBL" id="SMBT01000003">
    <property type="protein sequence ID" value="TCU88797.1"/>
    <property type="molecule type" value="Genomic_DNA"/>
</dbReference>
<proteinExistence type="predicted"/>
<dbReference type="Proteomes" id="UP000295794">
    <property type="component" value="Unassembled WGS sequence"/>
</dbReference>
<organism evidence="1 3">
    <name type="scientific">Iodobacter fluviatilis</name>
    <dbReference type="NCBI Taxonomy" id="537"/>
    <lineage>
        <taxon>Bacteria</taxon>
        <taxon>Pseudomonadati</taxon>
        <taxon>Pseudomonadota</taxon>
        <taxon>Betaproteobacteria</taxon>
        <taxon>Neisseriales</taxon>
        <taxon>Chitinibacteraceae</taxon>
        <taxon>Iodobacter</taxon>
    </lineage>
</organism>
<protein>
    <submittedName>
        <fullName evidence="2">Uncharacterized protein DUF4238</fullName>
    </submittedName>
</protein>
<dbReference type="RefSeq" id="WP_115227377.1">
    <property type="nucleotide sequence ID" value="NZ_CAWOLO010000003.1"/>
</dbReference>
<dbReference type="Pfam" id="PF14022">
    <property type="entry name" value="DUF4238"/>
    <property type="match status" value="1"/>
</dbReference>